<dbReference type="EMBL" id="CP044619">
    <property type="protein sequence ID" value="QRD87545.1"/>
    <property type="molecule type" value="Genomic_DNA"/>
</dbReference>
<evidence type="ECO:0000313" key="1">
    <source>
        <dbReference type="EMBL" id="QRD87545.1"/>
    </source>
</evidence>
<keyword evidence="2" id="KW-1185">Reference proteome</keyword>
<protein>
    <submittedName>
        <fullName evidence="1">Uncharacterized protein</fullName>
    </submittedName>
</protein>
<dbReference type="AlphaFoldDB" id="A0A7U2MQC4"/>
<sequence>MSQMETDWRSRMVHLWHTIYSCFCFPLAEWIAVDRFGHLFHTFRSIIPTHCQLRRQMTALLSPKLKVVCGRDGVPPSYPFKLLLYHVVSLPMASPAISTAKCWSIMSHRCSHGHAIWDVPITAQLISVHETRNPTSKVRPGILDLWDVSFR</sequence>
<dbReference type="Proteomes" id="UP000596276">
    <property type="component" value="Chromosome 1"/>
</dbReference>
<organism evidence="1 2">
    <name type="scientific">Aspergillus flavus (strain ATCC 200026 / FGSC A1120 / IAM 13836 / NRRL 3357 / JCM 12722 / SRRC 167)</name>
    <dbReference type="NCBI Taxonomy" id="332952"/>
    <lineage>
        <taxon>Eukaryota</taxon>
        <taxon>Fungi</taxon>
        <taxon>Dikarya</taxon>
        <taxon>Ascomycota</taxon>
        <taxon>Pezizomycotina</taxon>
        <taxon>Eurotiomycetes</taxon>
        <taxon>Eurotiomycetidae</taxon>
        <taxon>Eurotiales</taxon>
        <taxon>Aspergillaceae</taxon>
        <taxon>Aspergillus</taxon>
        <taxon>Aspergillus subgen. Circumdati</taxon>
    </lineage>
</organism>
<accession>A0A7U2MQC4</accession>
<evidence type="ECO:0000313" key="2">
    <source>
        <dbReference type="Proteomes" id="UP000596276"/>
    </source>
</evidence>
<dbReference type="VEuPathDB" id="FungiDB:F9C07_1031806"/>
<proteinExistence type="predicted"/>
<name>A0A7U2MQC4_ASPFN</name>
<reference evidence="2" key="1">
    <citation type="journal article" date="2021" name="G3 (Bethesda)">
        <title>Chromosome assembled and annotated genome sequence of Aspergillus flavus NRRL 3357.</title>
        <authorList>
            <person name="Skerker J.M."/>
            <person name="Pianalto K.M."/>
            <person name="Mondo S.J."/>
            <person name="Yang K."/>
            <person name="Arkin A.P."/>
            <person name="Keller N.P."/>
            <person name="Grigoriev I.V."/>
            <person name="Louise Glass N.L."/>
        </authorList>
    </citation>
    <scope>NUCLEOTIDE SEQUENCE [LARGE SCALE GENOMIC DNA]</scope>
    <source>
        <strain evidence="2">ATCC 200026 / FGSC A1120 / IAM 13836 / NRRL 3357 / JCM 12722 / SRRC 167</strain>
    </source>
</reference>
<gene>
    <name evidence="1" type="ORF">F9C07_1031806</name>
</gene>